<dbReference type="PRINTS" id="PR00704">
    <property type="entry name" value="CALPAIN"/>
</dbReference>
<comment type="similarity">
    <text evidence="1">Belongs to the peptidase C2 family.</text>
</comment>
<dbReference type="OrthoDB" id="424753at2759"/>
<evidence type="ECO:0000313" key="9">
    <source>
        <dbReference type="Proteomes" id="UP000678499"/>
    </source>
</evidence>
<protein>
    <recommendedName>
        <fullName evidence="7">Calpain catalytic domain-containing protein</fullName>
    </recommendedName>
</protein>
<dbReference type="GO" id="GO:0005737">
    <property type="term" value="C:cytoplasm"/>
    <property type="evidence" value="ECO:0007669"/>
    <property type="project" value="TreeGrafter"/>
</dbReference>
<keyword evidence="4 6" id="KW-0788">Thiol protease</keyword>
<dbReference type="CDD" id="cd00044">
    <property type="entry name" value="CysPc"/>
    <property type="match status" value="1"/>
</dbReference>
<dbReference type="InterPro" id="IPR036213">
    <property type="entry name" value="Calpain_III_sf"/>
</dbReference>
<dbReference type="PANTHER" id="PTHR10183:SF433">
    <property type="entry name" value="CALPAIN-A-RELATED"/>
    <property type="match status" value="1"/>
</dbReference>
<evidence type="ECO:0000256" key="1">
    <source>
        <dbReference type="ARBA" id="ARBA00007623"/>
    </source>
</evidence>
<evidence type="ECO:0000256" key="4">
    <source>
        <dbReference type="ARBA" id="ARBA00022807"/>
    </source>
</evidence>
<dbReference type="InterPro" id="IPR000169">
    <property type="entry name" value="Pept_cys_AS"/>
</dbReference>
<evidence type="ECO:0000256" key="5">
    <source>
        <dbReference type="PIRSR" id="PIRSR622684-1"/>
    </source>
</evidence>
<dbReference type="PROSITE" id="PS00139">
    <property type="entry name" value="THIOL_PROTEASE_CYS"/>
    <property type="match status" value="1"/>
</dbReference>
<dbReference type="SUPFAM" id="SSF54001">
    <property type="entry name" value="Cysteine proteinases"/>
    <property type="match status" value="1"/>
</dbReference>
<proteinExistence type="inferred from homology"/>
<gene>
    <name evidence="8" type="ORF">NMOB1V02_LOCUS1390</name>
</gene>
<dbReference type="SMART" id="SM00720">
    <property type="entry name" value="calpain_III"/>
    <property type="match status" value="1"/>
</dbReference>
<dbReference type="InterPro" id="IPR038765">
    <property type="entry name" value="Papain-like_cys_pep_sf"/>
</dbReference>
<dbReference type="SUPFAM" id="SSF49758">
    <property type="entry name" value="Calpain large subunit, middle domain (domain III)"/>
    <property type="match status" value="1"/>
</dbReference>
<evidence type="ECO:0000256" key="2">
    <source>
        <dbReference type="ARBA" id="ARBA00022670"/>
    </source>
</evidence>
<dbReference type="Pfam" id="PF00648">
    <property type="entry name" value="Peptidase_C2"/>
    <property type="match status" value="2"/>
</dbReference>
<feature type="active site" evidence="5 6">
    <location>
        <position position="275"/>
    </location>
</feature>
<feature type="active site" evidence="5 6">
    <location>
        <position position="303"/>
    </location>
</feature>
<dbReference type="Proteomes" id="UP000678499">
    <property type="component" value="Unassembled WGS sequence"/>
</dbReference>
<dbReference type="Gene3D" id="3.90.70.10">
    <property type="entry name" value="Cysteine proteinases"/>
    <property type="match status" value="1"/>
</dbReference>
<dbReference type="InterPro" id="IPR022684">
    <property type="entry name" value="Calpain_cysteine_protease"/>
</dbReference>
<dbReference type="FunFam" id="3.90.70.10:FF:000001">
    <property type="entry name" value="Calpain-1 catalytic subunit"/>
    <property type="match status" value="1"/>
</dbReference>
<accession>A0A7R9BFF3</accession>
<feature type="active site" evidence="5 6">
    <location>
        <position position="96"/>
    </location>
</feature>
<dbReference type="GO" id="GO:0006508">
    <property type="term" value="P:proteolysis"/>
    <property type="evidence" value="ECO:0007669"/>
    <property type="project" value="UniProtKB-KW"/>
</dbReference>
<keyword evidence="9" id="KW-1185">Reference proteome</keyword>
<keyword evidence="3 6" id="KW-0378">Hydrolase</keyword>
<dbReference type="Gene3D" id="2.60.120.380">
    <property type="match status" value="1"/>
</dbReference>
<dbReference type="FunFam" id="2.60.120.380:FF:000002">
    <property type="entry name" value="calpain-3 isoform X1"/>
    <property type="match status" value="1"/>
</dbReference>
<reference evidence="8" key="1">
    <citation type="submission" date="2020-11" db="EMBL/GenBank/DDBJ databases">
        <authorList>
            <person name="Tran Van P."/>
        </authorList>
    </citation>
    <scope>NUCLEOTIDE SEQUENCE</scope>
</reference>
<dbReference type="EMBL" id="OA882175">
    <property type="protein sequence ID" value="CAD7273506.1"/>
    <property type="molecule type" value="Genomic_DNA"/>
</dbReference>
<dbReference type="InterPro" id="IPR033883">
    <property type="entry name" value="C2_III"/>
</dbReference>
<evidence type="ECO:0000259" key="7">
    <source>
        <dbReference type="PROSITE" id="PS50203"/>
    </source>
</evidence>
<dbReference type="CDD" id="cd00214">
    <property type="entry name" value="Calpain_III"/>
    <property type="match status" value="1"/>
</dbReference>
<feature type="domain" description="Calpain catalytic" evidence="7">
    <location>
        <begin position="41"/>
        <end position="363"/>
    </location>
</feature>
<dbReference type="InterPro" id="IPR001300">
    <property type="entry name" value="Peptidase_C2_calpain_cat"/>
</dbReference>
<name>A0A7R9BFF3_9CRUS</name>
<dbReference type="AlphaFoldDB" id="A0A7R9BFF3"/>
<dbReference type="Pfam" id="PF01067">
    <property type="entry name" value="Calpain_III"/>
    <property type="match status" value="1"/>
</dbReference>
<dbReference type="InterPro" id="IPR022683">
    <property type="entry name" value="Calpain_III"/>
</dbReference>
<evidence type="ECO:0000313" key="8">
    <source>
        <dbReference type="EMBL" id="CAD7273506.1"/>
    </source>
</evidence>
<evidence type="ECO:0000256" key="3">
    <source>
        <dbReference type="ARBA" id="ARBA00022801"/>
    </source>
</evidence>
<dbReference type="InterPro" id="IPR022682">
    <property type="entry name" value="Calpain_domain_III"/>
</dbReference>
<sequence>MKTVCGLKFFQLGEKGSGIRARGEVQDYAKLKADCLANGTLFEDTEFPAEDGSIFYSRSPPRPFEWKRPHELVDDPKFFVEGVSRFDVKQGELGDCWLLAAAANLTLNTKLFHQVVPDGQKFDEEYAGIFHFRRVNALHRLFVENLLKAAVPFFDRFWQYGRWVDVVVDDRLPTYYGRLVFLHSEDKNEFWSALLEKAYAKLHGSYEALKGGTTVEAMEDFTGGVTEMYDLAEAPPNLFNIMQKAYERSSLMGCSIDPDPNVVEAECPNGLIKGHAYSVTKVCYINIQTPRVSGKIPMVRIRNPWGNEAEWKGAWGDSSQEWQFISSEQRDEIGLTFEADGEFWMSFKDFMKNFMRLEICNLNPDSLEDEEEPADDKKKWEMSVYEGAWVRGSTAGGCRNYIDSFWYNPQYRITLIDPDEDDDEEKCSVLIALMQKNRRSKRKLGLECLTIGFAIYHLSDPDGAPKPLDMGFFRYNASVGRSPSFINLREVSCRFKLPPGTYCIVPSTFEPNEEGEFLLRVFSEHTNNME</sequence>
<dbReference type="PROSITE" id="PS50203">
    <property type="entry name" value="CALPAIN_CAT"/>
    <property type="match status" value="1"/>
</dbReference>
<keyword evidence="2 6" id="KW-0645">Protease</keyword>
<dbReference type="EMBL" id="CAJPEX010000138">
    <property type="protein sequence ID" value="CAG0913658.1"/>
    <property type="molecule type" value="Genomic_DNA"/>
</dbReference>
<dbReference type="SMART" id="SM00230">
    <property type="entry name" value="CysPc"/>
    <property type="match status" value="1"/>
</dbReference>
<evidence type="ECO:0000256" key="6">
    <source>
        <dbReference type="PROSITE-ProRule" id="PRU00239"/>
    </source>
</evidence>
<organism evidence="8">
    <name type="scientific">Notodromas monacha</name>
    <dbReference type="NCBI Taxonomy" id="399045"/>
    <lineage>
        <taxon>Eukaryota</taxon>
        <taxon>Metazoa</taxon>
        <taxon>Ecdysozoa</taxon>
        <taxon>Arthropoda</taxon>
        <taxon>Crustacea</taxon>
        <taxon>Oligostraca</taxon>
        <taxon>Ostracoda</taxon>
        <taxon>Podocopa</taxon>
        <taxon>Podocopida</taxon>
        <taxon>Cypridocopina</taxon>
        <taxon>Cypridoidea</taxon>
        <taxon>Cyprididae</taxon>
        <taxon>Notodromas</taxon>
    </lineage>
</organism>
<dbReference type="PANTHER" id="PTHR10183">
    <property type="entry name" value="CALPAIN"/>
    <property type="match status" value="1"/>
</dbReference>
<dbReference type="GO" id="GO:0004198">
    <property type="term" value="F:calcium-dependent cysteine-type endopeptidase activity"/>
    <property type="evidence" value="ECO:0007669"/>
    <property type="project" value="InterPro"/>
</dbReference>